<protein>
    <submittedName>
        <fullName evidence="6">Ornithine decarboxylase Ldc</fullName>
    </submittedName>
</protein>
<dbReference type="InterPro" id="IPR022657">
    <property type="entry name" value="De-COase2_CS"/>
</dbReference>
<dbReference type="InterPro" id="IPR009006">
    <property type="entry name" value="Ala_racemase/Decarboxylase_C"/>
</dbReference>
<keyword evidence="3" id="KW-0663">Pyridoxal phosphate</keyword>
<keyword evidence="4" id="KW-0456">Lyase</keyword>
<comment type="cofactor">
    <cofactor evidence="1">
        <name>pyridoxal 5'-phosphate</name>
        <dbReference type="ChEBI" id="CHEBI:597326"/>
    </cofactor>
</comment>
<proteinExistence type="inferred from homology"/>
<dbReference type="InterPro" id="IPR029066">
    <property type="entry name" value="PLP-binding_barrel"/>
</dbReference>
<dbReference type="InterPro" id="IPR022644">
    <property type="entry name" value="De-COase2_N"/>
</dbReference>
<dbReference type="InterPro" id="IPR002433">
    <property type="entry name" value="Orn_de-COase"/>
</dbReference>
<accession>A0ABU7TZE0</accession>
<evidence type="ECO:0000256" key="1">
    <source>
        <dbReference type="ARBA" id="ARBA00001933"/>
    </source>
</evidence>
<evidence type="ECO:0000256" key="3">
    <source>
        <dbReference type="ARBA" id="ARBA00022898"/>
    </source>
</evidence>
<dbReference type="PRINTS" id="PR01182">
    <property type="entry name" value="ORNDCRBXLASE"/>
</dbReference>
<reference evidence="6 7" key="1">
    <citation type="submission" date="2023-10" db="EMBL/GenBank/DDBJ databases">
        <title>Sorlinia euscelidii gen. nov., sp. nov., an acetic acid bacteria isolated from the gut of Euscelidius variegatus emitter.</title>
        <authorList>
            <person name="Michoud G."/>
            <person name="Marasco R."/>
            <person name="Seferji K."/>
            <person name="Gonella E."/>
            <person name="Garuglieri E."/>
            <person name="Alma A."/>
            <person name="Mapelli F."/>
            <person name="Borin S."/>
            <person name="Daffonchio D."/>
            <person name="Crotti E."/>
        </authorList>
    </citation>
    <scope>NUCLEOTIDE SEQUENCE [LARGE SCALE GENOMIC DNA]</scope>
    <source>
        <strain evidence="6 7">EV16P</strain>
    </source>
</reference>
<dbReference type="SUPFAM" id="SSF50621">
    <property type="entry name" value="Alanine racemase C-terminal domain-like"/>
    <property type="match status" value="1"/>
</dbReference>
<evidence type="ECO:0000256" key="2">
    <source>
        <dbReference type="ARBA" id="ARBA00008872"/>
    </source>
</evidence>
<feature type="domain" description="Orn/DAP/Arg decarboxylase 2 N-terminal" evidence="5">
    <location>
        <begin position="37"/>
        <end position="272"/>
    </location>
</feature>
<dbReference type="Proteomes" id="UP001312908">
    <property type="component" value="Unassembled WGS sequence"/>
</dbReference>
<evidence type="ECO:0000313" key="7">
    <source>
        <dbReference type="Proteomes" id="UP001312908"/>
    </source>
</evidence>
<name>A0ABU7TZE0_9PROT</name>
<evidence type="ECO:0000256" key="4">
    <source>
        <dbReference type="ARBA" id="ARBA00023239"/>
    </source>
</evidence>
<dbReference type="CDD" id="cd00622">
    <property type="entry name" value="PLPDE_III_ODC"/>
    <property type="match status" value="1"/>
</dbReference>
<dbReference type="PRINTS" id="PR01179">
    <property type="entry name" value="ODADCRBXLASE"/>
</dbReference>
<dbReference type="InterPro" id="IPR000183">
    <property type="entry name" value="Orn/DAP/Arg_de-COase"/>
</dbReference>
<keyword evidence="7" id="KW-1185">Reference proteome</keyword>
<gene>
    <name evidence="6" type="ORF">DOFOFD_02305</name>
</gene>
<dbReference type="Pfam" id="PF02784">
    <property type="entry name" value="Orn_Arg_deC_N"/>
    <property type="match status" value="1"/>
</dbReference>
<comment type="similarity">
    <text evidence="2">Belongs to the Orn/Lys/Arg decarboxylase class-II family.</text>
</comment>
<evidence type="ECO:0000259" key="5">
    <source>
        <dbReference type="Pfam" id="PF02784"/>
    </source>
</evidence>
<dbReference type="EMBL" id="JAWJZY010000001">
    <property type="protein sequence ID" value="MEE8657847.1"/>
    <property type="molecule type" value="Genomic_DNA"/>
</dbReference>
<sequence length="390" mass="42231">MIRYCFFILRRADYDPKLKMFFSEGALPTPYLAVDLDRVAKQYRRMVEAMPWAKVFYAVKANPAAPILKTLVRAKAGFDAASIEEVRQCLAAGCAPTDISFGNPIKKSASIAEAASLGIKLFVCDSDEELQKIAQHAPGAKIYTRLGVDNEGADWPLSQKFGASAKSCASLLCKAPDLGLIPDGVSFHVGSQQGSPAAYLDAIHQAARIFQDVAKRGIKLTMLNIGGGFPVQYRAPVPEIEQFAAEIDAALTAAFGAARPFIMSEPGRYLVAEAGIVCSEVVLNARRELPGQEGHWLYLDIGRFGGLAETEDEAIRYDIVSLRQQAPQRPFVLAGPTCDGVDIIYQKNKVSLPSDLKEGDRVALLAAGAYVSTYSSQGFNGFAPLSEHYI</sequence>
<dbReference type="PROSITE" id="PS00879">
    <property type="entry name" value="ODR_DC_2_2"/>
    <property type="match status" value="1"/>
</dbReference>
<dbReference type="SUPFAM" id="SSF51419">
    <property type="entry name" value="PLP-binding barrel"/>
    <property type="match status" value="1"/>
</dbReference>
<comment type="caution">
    <text evidence="6">The sequence shown here is derived from an EMBL/GenBank/DDBJ whole genome shotgun (WGS) entry which is preliminary data.</text>
</comment>
<dbReference type="PANTHER" id="PTHR11482">
    <property type="entry name" value="ARGININE/DIAMINOPIMELATE/ORNITHINE DECARBOXYLASE"/>
    <property type="match status" value="1"/>
</dbReference>
<organism evidence="6 7">
    <name type="scientific">Sorlinia euscelidii</name>
    <dbReference type="NCBI Taxonomy" id="3081148"/>
    <lineage>
        <taxon>Bacteria</taxon>
        <taxon>Pseudomonadati</taxon>
        <taxon>Pseudomonadota</taxon>
        <taxon>Alphaproteobacteria</taxon>
        <taxon>Acetobacterales</taxon>
        <taxon>Acetobacteraceae</taxon>
        <taxon>Sorlinia</taxon>
    </lineage>
</organism>
<dbReference type="Gene3D" id="3.20.20.10">
    <property type="entry name" value="Alanine racemase"/>
    <property type="match status" value="1"/>
</dbReference>
<dbReference type="Gene3D" id="2.40.37.10">
    <property type="entry name" value="Lyase, Ornithine Decarboxylase, Chain A, domain 1"/>
    <property type="match status" value="1"/>
</dbReference>
<evidence type="ECO:0000313" key="6">
    <source>
        <dbReference type="EMBL" id="MEE8657847.1"/>
    </source>
</evidence>
<dbReference type="PANTHER" id="PTHR11482:SF6">
    <property type="entry name" value="ORNITHINE DECARBOXYLASE 1-RELATED"/>
    <property type="match status" value="1"/>
</dbReference>